<dbReference type="SUPFAM" id="SSF55424">
    <property type="entry name" value="FAD/NAD-linked reductases, dimerisation (C-terminal) domain"/>
    <property type="match status" value="1"/>
</dbReference>
<evidence type="ECO:0000256" key="1">
    <source>
        <dbReference type="ARBA" id="ARBA00001974"/>
    </source>
</evidence>
<protein>
    <submittedName>
        <fullName evidence="7">Pyridine nucleotide-disulfide oxidoreductase</fullName>
    </submittedName>
</protein>
<dbReference type="Pfam" id="PF07992">
    <property type="entry name" value="Pyr_redox_2"/>
    <property type="match status" value="1"/>
</dbReference>
<dbReference type="SUPFAM" id="SSF51905">
    <property type="entry name" value="FAD/NAD(P)-binding domain"/>
    <property type="match status" value="1"/>
</dbReference>
<dbReference type="InterPro" id="IPR036188">
    <property type="entry name" value="FAD/NAD-bd_sf"/>
</dbReference>
<evidence type="ECO:0000259" key="6">
    <source>
        <dbReference type="Pfam" id="PF14759"/>
    </source>
</evidence>
<dbReference type="Pfam" id="PF14759">
    <property type="entry name" value="Reductase_C"/>
    <property type="match status" value="1"/>
</dbReference>
<dbReference type="GO" id="GO:0005737">
    <property type="term" value="C:cytoplasm"/>
    <property type="evidence" value="ECO:0007669"/>
    <property type="project" value="TreeGrafter"/>
</dbReference>
<keyword evidence="4" id="KW-0560">Oxidoreductase</keyword>
<dbReference type="AlphaFoldDB" id="A0A248JVW3"/>
<dbReference type="GO" id="GO:0016651">
    <property type="term" value="F:oxidoreductase activity, acting on NAD(P)H"/>
    <property type="evidence" value="ECO:0007669"/>
    <property type="project" value="TreeGrafter"/>
</dbReference>
<keyword evidence="3" id="KW-0274">FAD</keyword>
<dbReference type="RefSeq" id="WP_088872863.1">
    <property type="nucleotide sequence ID" value="NZ_CP022111.1"/>
</dbReference>
<evidence type="ECO:0000256" key="2">
    <source>
        <dbReference type="ARBA" id="ARBA00022630"/>
    </source>
</evidence>
<sequence length="415" mass="44127">MSESFVKETAGVVVAGAGQAAAQLAQSLRQGGYGGPVTLVGDEGFLPYERPPLSKDYLGNKRDAAQLLLRRPEFWAERQVTLRLGQAIVAVNREASNVTLADGAILSYEWLVWATGGRPRRLPCPGADLAGVHTIRTIADIDALKRDLAQPRRVVVIGGGYIGLEAAAVLRSMGLPVTVLEAQERLLARVTSPVVSQFFLDLHRREGVDVRLGAAVRRLTGTERVVGVELASGEILPADLVVMGVGIIPNVEVLATAGLSCPNGVEVDAHCRTNDPRILAIGDCALHPSAHAAVPLRLESVQNAIDQAKTAAATILGVPQPYTALPWFWSDQYAVKMQTAGLCLGYDQAVVRGDASRPPFSVAYLRDGRLIAVDCLSAPKDFMAGKTLIAGQALMDPERLADPGVDLKAARISTE</sequence>
<keyword evidence="8" id="KW-1185">Reference proteome</keyword>
<keyword evidence="2" id="KW-0285">Flavoprotein</keyword>
<feature type="domain" description="FAD/NAD(P)-binding" evidence="5">
    <location>
        <begin position="12"/>
        <end position="308"/>
    </location>
</feature>
<evidence type="ECO:0000259" key="5">
    <source>
        <dbReference type="Pfam" id="PF07992"/>
    </source>
</evidence>
<evidence type="ECO:0000256" key="4">
    <source>
        <dbReference type="ARBA" id="ARBA00023002"/>
    </source>
</evidence>
<dbReference type="EMBL" id="CP022111">
    <property type="protein sequence ID" value="ASG22258.1"/>
    <property type="molecule type" value="Genomic_DNA"/>
</dbReference>
<reference evidence="7 8" key="1">
    <citation type="submission" date="2017-06" db="EMBL/GenBank/DDBJ databases">
        <title>Complete genome sequence of Nitrospirillum amazonense strain CBAmC, an endophytic nitrogen-fixing and plant growth-promoting bacterium, isolated from sugarcane.</title>
        <authorList>
            <person name="Schwab S."/>
            <person name="dos Santos Teixeira K.R."/>
            <person name="Simoes Araujo J.L."/>
            <person name="Soares Vidal M."/>
            <person name="Borges de Freitas H.R."/>
            <person name="Rivello Crivelaro A.L."/>
            <person name="Bueno de Camargo Nunes A."/>
            <person name="dos Santos C.M."/>
            <person name="Palmeira da Silva Rosa D."/>
            <person name="da Silva Padilha D."/>
            <person name="da Silva E."/>
            <person name="Araujo Terra L."/>
            <person name="Soares Mendes V."/>
            <person name="Farinelli L."/>
            <person name="Magalhaes Cruz L."/>
            <person name="Baldani J.I."/>
        </authorList>
    </citation>
    <scope>NUCLEOTIDE SEQUENCE [LARGE SCALE GENOMIC DNA]</scope>
    <source>
        <strain evidence="7 8">CBAmC</strain>
    </source>
</reference>
<dbReference type="PANTHER" id="PTHR43557:SF2">
    <property type="entry name" value="RIESKE DOMAIN-CONTAINING PROTEIN-RELATED"/>
    <property type="match status" value="1"/>
</dbReference>
<feature type="domain" description="Reductase C-terminal" evidence="6">
    <location>
        <begin position="327"/>
        <end position="410"/>
    </location>
</feature>
<dbReference type="PRINTS" id="PR00368">
    <property type="entry name" value="FADPNR"/>
</dbReference>
<dbReference type="Gene3D" id="3.50.50.60">
    <property type="entry name" value="FAD/NAD(P)-binding domain"/>
    <property type="match status" value="2"/>
</dbReference>
<proteinExistence type="predicted"/>
<dbReference type="InterPro" id="IPR016156">
    <property type="entry name" value="FAD/NAD-linked_Rdtase_dimer_sf"/>
</dbReference>
<dbReference type="KEGG" id="nao:Y958_14945"/>
<gene>
    <name evidence="7" type="ORF">Y958_14945</name>
</gene>
<evidence type="ECO:0000313" key="7">
    <source>
        <dbReference type="EMBL" id="ASG22258.1"/>
    </source>
</evidence>
<evidence type="ECO:0000256" key="3">
    <source>
        <dbReference type="ARBA" id="ARBA00022827"/>
    </source>
</evidence>
<dbReference type="PRINTS" id="PR00411">
    <property type="entry name" value="PNDRDTASEI"/>
</dbReference>
<dbReference type="InterPro" id="IPR050446">
    <property type="entry name" value="FAD-oxidoreductase/Apoptosis"/>
</dbReference>
<comment type="cofactor">
    <cofactor evidence="1">
        <name>FAD</name>
        <dbReference type="ChEBI" id="CHEBI:57692"/>
    </cofactor>
</comment>
<dbReference type="InterPro" id="IPR023753">
    <property type="entry name" value="FAD/NAD-binding_dom"/>
</dbReference>
<dbReference type="Gene3D" id="3.30.390.30">
    <property type="match status" value="1"/>
</dbReference>
<evidence type="ECO:0000313" key="8">
    <source>
        <dbReference type="Proteomes" id="UP000197153"/>
    </source>
</evidence>
<accession>A0A248JVW3</accession>
<organism evidence="7 8">
    <name type="scientific">Nitrospirillum viridazoti CBAmc</name>
    <dbReference type="NCBI Taxonomy" id="1441467"/>
    <lineage>
        <taxon>Bacteria</taxon>
        <taxon>Pseudomonadati</taxon>
        <taxon>Pseudomonadota</taxon>
        <taxon>Alphaproteobacteria</taxon>
        <taxon>Rhodospirillales</taxon>
        <taxon>Azospirillaceae</taxon>
        <taxon>Nitrospirillum</taxon>
        <taxon>Nitrospirillum viridazoti</taxon>
    </lineage>
</organism>
<dbReference type="PANTHER" id="PTHR43557">
    <property type="entry name" value="APOPTOSIS-INDUCING FACTOR 1"/>
    <property type="match status" value="1"/>
</dbReference>
<name>A0A248JVW3_9PROT</name>
<dbReference type="InterPro" id="IPR028202">
    <property type="entry name" value="Reductase_C"/>
</dbReference>
<dbReference type="Proteomes" id="UP000197153">
    <property type="component" value="Chromosome 2"/>
</dbReference>